<gene>
    <name evidence="2" type="ORF">PLEPLA_LOCUS36234</name>
</gene>
<sequence>MAPAVKATAHLSFANNTQVSITRAGCGSTKVCVETPTDCDPAGNDTCLFGSAVAAAPVAPNGAEVTVQLRGNSTGYIALGLTADQTQGNTMLFICAQNSSDGGKFFFRTMKRNNTDKMLSATETPVKEIRGLVNGSLIQCEFVVPNVNASTTRNTQDTSFKVLLGSGPVTGSMIGAFAVALTSGVLNLADPSGNGTNTTVAPTTAGAGSVLHSYALLLLLGVVALSFTHRA</sequence>
<feature type="transmembrane region" description="Helical" evidence="1">
    <location>
        <begin position="206"/>
        <end position="227"/>
    </location>
</feature>
<keyword evidence="3" id="KW-1185">Reference proteome</keyword>
<evidence type="ECO:0000313" key="2">
    <source>
        <dbReference type="EMBL" id="CAB1448584.1"/>
    </source>
</evidence>
<dbReference type="PANTHER" id="PTHR46902">
    <property type="entry name" value="DOMON DOMAIN-CONTAINING PROTEIN FRRS1L"/>
    <property type="match status" value="1"/>
</dbReference>
<dbReference type="GO" id="GO:1900449">
    <property type="term" value="P:regulation of glutamate receptor signaling pathway"/>
    <property type="evidence" value="ECO:0007669"/>
    <property type="project" value="InterPro"/>
</dbReference>
<dbReference type="GO" id="GO:0099072">
    <property type="term" value="P:regulation of postsynaptic membrane neurotransmitter receptor levels"/>
    <property type="evidence" value="ECO:0007669"/>
    <property type="project" value="TreeGrafter"/>
</dbReference>
<keyword evidence="1" id="KW-1133">Transmembrane helix</keyword>
<evidence type="ECO:0000256" key="1">
    <source>
        <dbReference type="SAM" id="Phobius"/>
    </source>
</evidence>
<organism evidence="2 3">
    <name type="scientific">Pleuronectes platessa</name>
    <name type="common">European plaice</name>
    <dbReference type="NCBI Taxonomy" id="8262"/>
    <lineage>
        <taxon>Eukaryota</taxon>
        <taxon>Metazoa</taxon>
        <taxon>Chordata</taxon>
        <taxon>Craniata</taxon>
        <taxon>Vertebrata</taxon>
        <taxon>Euteleostomi</taxon>
        <taxon>Actinopterygii</taxon>
        <taxon>Neopterygii</taxon>
        <taxon>Teleostei</taxon>
        <taxon>Neoteleostei</taxon>
        <taxon>Acanthomorphata</taxon>
        <taxon>Carangaria</taxon>
        <taxon>Pleuronectiformes</taxon>
        <taxon>Pleuronectoidei</taxon>
        <taxon>Pleuronectidae</taxon>
        <taxon>Pleuronectes</taxon>
    </lineage>
</organism>
<dbReference type="PANTHER" id="PTHR46902:SF1">
    <property type="entry name" value="DOMON DOMAIN-CONTAINING PROTEIN FRRS1L"/>
    <property type="match status" value="1"/>
</dbReference>
<dbReference type="InterPro" id="IPR042789">
    <property type="entry name" value="FRRS1L"/>
</dbReference>
<evidence type="ECO:0000313" key="3">
    <source>
        <dbReference type="Proteomes" id="UP001153269"/>
    </source>
</evidence>
<keyword evidence="1" id="KW-0812">Transmembrane</keyword>
<evidence type="ECO:0008006" key="4">
    <source>
        <dbReference type="Google" id="ProtNLM"/>
    </source>
</evidence>
<reference evidence="2" key="1">
    <citation type="submission" date="2020-03" db="EMBL/GenBank/DDBJ databases">
        <authorList>
            <person name="Weist P."/>
        </authorList>
    </citation>
    <scope>NUCLEOTIDE SEQUENCE</scope>
</reference>
<dbReference type="AlphaFoldDB" id="A0A9N7VFP9"/>
<keyword evidence="1" id="KW-0472">Membrane</keyword>
<feature type="transmembrane region" description="Helical" evidence="1">
    <location>
        <begin position="162"/>
        <end position="186"/>
    </location>
</feature>
<dbReference type="Proteomes" id="UP001153269">
    <property type="component" value="Unassembled WGS sequence"/>
</dbReference>
<name>A0A9N7VFP9_PLEPL</name>
<accession>A0A9N7VFP9</accession>
<comment type="caution">
    <text evidence="2">The sequence shown here is derived from an EMBL/GenBank/DDBJ whole genome shotgun (WGS) entry which is preliminary data.</text>
</comment>
<dbReference type="EMBL" id="CADEAL010003983">
    <property type="protein sequence ID" value="CAB1448584.1"/>
    <property type="molecule type" value="Genomic_DNA"/>
</dbReference>
<protein>
    <recommendedName>
        <fullName evidence="4">Ferric-chelate reductase 1</fullName>
    </recommendedName>
</protein>
<proteinExistence type="predicted"/>